<comment type="cofactor">
    <cofactor evidence="4">
        <name>Mg(2+)</name>
        <dbReference type="ChEBI" id="CHEBI:18420"/>
    </cofactor>
</comment>
<name>A0A6I4SZI7_9SPHN</name>
<reference evidence="5 6" key="1">
    <citation type="submission" date="2019-12" db="EMBL/GenBank/DDBJ databases">
        <title>Genomic-based taxomic classification of the family Erythrobacteraceae.</title>
        <authorList>
            <person name="Xu L."/>
        </authorList>
    </citation>
    <scope>NUCLEOTIDE SEQUENCE [LARGE SCALE GENOMIC DNA]</scope>
    <source>
        <strain evidence="5 6">MCCC 1K01500</strain>
    </source>
</reference>
<dbReference type="NCBIfam" id="TIGR00685">
    <property type="entry name" value="T6PP"/>
    <property type="match status" value="1"/>
</dbReference>
<keyword evidence="4" id="KW-0479">Metal-binding</keyword>
<evidence type="ECO:0000256" key="4">
    <source>
        <dbReference type="RuleBase" id="RU361117"/>
    </source>
</evidence>
<dbReference type="PANTHER" id="PTHR43768:SF3">
    <property type="entry name" value="TREHALOSE 6-PHOSPHATE PHOSPHATASE"/>
    <property type="match status" value="1"/>
</dbReference>
<dbReference type="Gene3D" id="3.30.70.1020">
    <property type="entry name" value="Trehalose-6-phosphate phosphatase related protein, domain 2"/>
    <property type="match status" value="1"/>
</dbReference>
<evidence type="ECO:0000313" key="5">
    <source>
        <dbReference type="EMBL" id="MXO61273.1"/>
    </source>
</evidence>
<dbReference type="InterPro" id="IPR023214">
    <property type="entry name" value="HAD_sf"/>
</dbReference>
<evidence type="ECO:0000256" key="3">
    <source>
        <dbReference type="ARBA" id="ARBA00022801"/>
    </source>
</evidence>
<accession>A0A6I4SZI7</accession>
<dbReference type="GO" id="GO:0046872">
    <property type="term" value="F:metal ion binding"/>
    <property type="evidence" value="ECO:0007669"/>
    <property type="project" value="UniProtKB-KW"/>
</dbReference>
<dbReference type="GO" id="GO:0005992">
    <property type="term" value="P:trehalose biosynthetic process"/>
    <property type="evidence" value="ECO:0007669"/>
    <property type="project" value="UniProtKB-UniPathway"/>
</dbReference>
<dbReference type="NCBIfam" id="TIGR01484">
    <property type="entry name" value="HAD-SF-IIB"/>
    <property type="match status" value="1"/>
</dbReference>
<protein>
    <recommendedName>
        <fullName evidence="4">Trehalose 6-phosphate phosphatase</fullName>
        <ecNumber evidence="4">3.1.3.12</ecNumber>
    </recommendedName>
</protein>
<organism evidence="5 6">
    <name type="scientific">Croceibacterium salegens</name>
    <dbReference type="NCBI Taxonomy" id="1737568"/>
    <lineage>
        <taxon>Bacteria</taxon>
        <taxon>Pseudomonadati</taxon>
        <taxon>Pseudomonadota</taxon>
        <taxon>Alphaproteobacteria</taxon>
        <taxon>Sphingomonadales</taxon>
        <taxon>Erythrobacteraceae</taxon>
        <taxon>Croceibacterium</taxon>
    </lineage>
</organism>
<dbReference type="Proteomes" id="UP000433652">
    <property type="component" value="Unassembled WGS sequence"/>
</dbReference>
<evidence type="ECO:0000256" key="1">
    <source>
        <dbReference type="ARBA" id="ARBA00005199"/>
    </source>
</evidence>
<dbReference type="OrthoDB" id="9814913at2"/>
<proteinExistence type="inferred from homology"/>
<comment type="catalytic activity">
    <reaction evidence="4">
        <text>alpha,alpha-trehalose 6-phosphate + H2O = alpha,alpha-trehalose + phosphate</text>
        <dbReference type="Rhea" id="RHEA:23420"/>
        <dbReference type="ChEBI" id="CHEBI:15377"/>
        <dbReference type="ChEBI" id="CHEBI:16551"/>
        <dbReference type="ChEBI" id="CHEBI:43474"/>
        <dbReference type="ChEBI" id="CHEBI:58429"/>
        <dbReference type="EC" id="3.1.3.12"/>
    </reaction>
</comment>
<keyword evidence="4" id="KW-0460">Magnesium</keyword>
<dbReference type="InterPro" id="IPR006379">
    <property type="entry name" value="HAD-SF_hydro_IIB"/>
</dbReference>
<dbReference type="InterPro" id="IPR003337">
    <property type="entry name" value="Trehalose_PPase"/>
</dbReference>
<evidence type="ECO:0000313" key="6">
    <source>
        <dbReference type="Proteomes" id="UP000433652"/>
    </source>
</evidence>
<keyword evidence="3 4" id="KW-0378">Hydrolase</keyword>
<dbReference type="EC" id="3.1.3.12" evidence="4"/>
<comment type="pathway">
    <text evidence="1 4">Glycan biosynthesis; trehalose biosynthesis.</text>
</comment>
<comment type="caution">
    <text evidence="5">The sequence shown here is derived from an EMBL/GenBank/DDBJ whole genome shotgun (WGS) entry which is preliminary data.</text>
</comment>
<dbReference type="EMBL" id="WTYM01000059">
    <property type="protein sequence ID" value="MXO61273.1"/>
    <property type="molecule type" value="Genomic_DNA"/>
</dbReference>
<gene>
    <name evidence="5" type="primary">otsB</name>
    <name evidence="5" type="ORF">GRI89_17145</name>
</gene>
<dbReference type="PANTHER" id="PTHR43768">
    <property type="entry name" value="TREHALOSE 6-PHOSPHATE PHOSPHATASE"/>
    <property type="match status" value="1"/>
</dbReference>
<dbReference type="Pfam" id="PF02358">
    <property type="entry name" value="Trehalose_PPase"/>
    <property type="match status" value="1"/>
</dbReference>
<evidence type="ECO:0000256" key="2">
    <source>
        <dbReference type="ARBA" id="ARBA00008770"/>
    </source>
</evidence>
<dbReference type="Gene3D" id="3.40.50.1000">
    <property type="entry name" value="HAD superfamily/HAD-like"/>
    <property type="match status" value="1"/>
</dbReference>
<dbReference type="RefSeq" id="WP_159798178.1">
    <property type="nucleotide sequence ID" value="NZ_WTYM01000059.1"/>
</dbReference>
<sequence>MSDAPELPPPPTLEALLATGPHALFLDFDGTLVDIAPTPDGILVPDRLGERLVALSEKLDGRLAVVSGRALDNLEKHCGPLSVACAGSHGAARRAADGTMLGEAALPLPAEAIAEVAGFAAATGVRHETKAHGTALHSRETPEREEACAMFMDEVAERHGLAVKRGKRVSELVRPGADKGGAVRALMAEAPFAGAVPVFVGDDVTDEDGFAACVALGGFAIAVGPRPTKNARFGVADPAAVQHWLEL</sequence>
<comment type="similarity">
    <text evidence="2 4">Belongs to the trehalose phosphatase family.</text>
</comment>
<comment type="function">
    <text evidence="4">Removes the phosphate from trehalose 6-phosphate to produce free trehalose.</text>
</comment>
<dbReference type="UniPathway" id="UPA00299"/>
<keyword evidence="6" id="KW-1185">Reference proteome</keyword>
<dbReference type="AlphaFoldDB" id="A0A6I4SZI7"/>
<dbReference type="InterPro" id="IPR036412">
    <property type="entry name" value="HAD-like_sf"/>
</dbReference>
<dbReference type="GO" id="GO:0004805">
    <property type="term" value="F:trehalose-phosphatase activity"/>
    <property type="evidence" value="ECO:0007669"/>
    <property type="project" value="UniProtKB-EC"/>
</dbReference>
<dbReference type="SUPFAM" id="SSF56784">
    <property type="entry name" value="HAD-like"/>
    <property type="match status" value="1"/>
</dbReference>
<dbReference type="InterPro" id="IPR044651">
    <property type="entry name" value="OTSB-like"/>
</dbReference>